<feature type="domain" description="NIF system FeS cluster assembly NifU C-terminal" evidence="2">
    <location>
        <begin position="99"/>
        <end position="159"/>
    </location>
</feature>
<dbReference type="SUPFAM" id="SSF117916">
    <property type="entry name" value="Fe-S cluster assembly (FSCA) domain-like"/>
    <property type="match status" value="1"/>
</dbReference>
<dbReference type="Proteomes" id="UP000316541">
    <property type="component" value="Unassembled WGS sequence"/>
</dbReference>
<comment type="caution">
    <text evidence="3">The sequence shown here is derived from an EMBL/GenBank/DDBJ whole genome shotgun (WGS) entry which is preliminary data.</text>
</comment>
<dbReference type="EMBL" id="VIRM01000027">
    <property type="protein sequence ID" value="TQS19011.1"/>
    <property type="molecule type" value="Genomic_DNA"/>
</dbReference>
<reference evidence="3 4" key="1">
    <citation type="submission" date="2019-07" db="EMBL/GenBank/DDBJ databases">
        <title>Microbispora hainanensis DSM 45428.</title>
        <authorList>
            <person name="Thawai C."/>
        </authorList>
    </citation>
    <scope>NUCLEOTIDE SEQUENCE [LARGE SCALE GENOMIC DNA]</scope>
    <source>
        <strain evidence="3 4">DSM 45428</strain>
    </source>
</reference>
<sequence length="177" mass="18655">MTHDTMTHGTMTHDTMTHDVAGTGERVERLLGALMDAGARTTAEELVREIVGLYGAGLERVMAIVTETGAAGTLRALVDDPLVSGLLVLHDLHPLTTAERVRAALDGHPHGHGAELLGVEDGVVRLRLEGACGCPASRAAVTESIEHAIARVAPEVTRVDVESADARPLLQIGRRPS</sequence>
<evidence type="ECO:0000256" key="1">
    <source>
        <dbReference type="ARBA" id="ARBA00049958"/>
    </source>
</evidence>
<gene>
    <name evidence="3" type="ORF">FLX08_21755</name>
</gene>
<evidence type="ECO:0000259" key="2">
    <source>
        <dbReference type="Pfam" id="PF01106"/>
    </source>
</evidence>
<evidence type="ECO:0000313" key="3">
    <source>
        <dbReference type="EMBL" id="TQS19011.1"/>
    </source>
</evidence>
<protein>
    <submittedName>
        <fullName evidence="3">NifU family protein</fullName>
    </submittedName>
</protein>
<dbReference type="AlphaFoldDB" id="A0A544YQF0"/>
<comment type="function">
    <text evidence="1">May be involved in the formation or repair of [Fe-S] clusters present in iron-sulfur proteins.</text>
</comment>
<evidence type="ECO:0000313" key="4">
    <source>
        <dbReference type="Proteomes" id="UP000316541"/>
    </source>
</evidence>
<accession>A0A544YQF0</accession>
<proteinExistence type="predicted"/>
<dbReference type="GO" id="GO:0016226">
    <property type="term" value="P:iron-sulfur cluster assembly"/>
    <property type="evidence" value="ECO:0007669"/>
    <property type="project" value="InterPro"/>
</dbReference>
<dbReference type="GO" id="GO:0051536">
    <property type="term" value="F:iron-sulfur cluster binding"/>
    <property type="evidence" value="ECO:0007669"/>
    <property type="project" value="InterPro"/>
</dbReference>
<dbReference type="RefSeq" id="WP_142620726.1">
    <property type="nucleotide sequence ID" value="NZ_VIRM01000027.1"/>
</dbReference>
<dbReference type="Gene3D" id="3.30.300.130">
    <property type="entry name" value="Fe-S cluster assembly (FSCA)"/>
    <property type="match status" value="1"/>
</dbReference>
<dbReference type="Pfam" id="PF01106">
    <property type="entry name" value="NifU"/>
    <property type="match status" value="1"/>
</dbReference>
<dbReference type="InterPro" id="IPR034904">
    <property type="entry name" value="FSCA_dom_sf"/>
</dbReference>
<name>A0A544YQF0_9ACTN</name>
<dbReference type="InterPro" id="IPR001075">
    <property type="entry name" value="NIF_FeS_clus_asmbl_NifU_C"/>
</dbReference>
<dbReference type="GO" id="GO:0005506">
    <property type="term" value="F:iron ion binding"/>
    <property type="evidence" value="ECO:0007669"/>
    <property type="project" value="InterPro"/>
</dbReference>
<organism evidence="3 4">
    <name type="scientific">Microbispora hainanensis</name>
    <dbReference type="NCBI Taxonomy" id="568844"/>
    <lineage>
        <taxon>Bacteria</taxon>
        <taxon>Bacillati</taxon>
        <taxon>Actinomycetota</taxon>
        <taxon>Actinomycetes</taxon>
        <taxon>Streptosporangiales</taxon>
        <taxon>Streptosporangiaceae</taxon>
        <taxon>Microbispora</taxon>
    </lineage>
</organism>